<dbReference type="InterPro" id="IPR050406">
    <property type="entry name" value="FGGY_Carb_Kinase"/>
</dbReference>
<evidence type="ECO:0000256" key="1">
    <source>
        <dbReference type="ARBA" id="ARBA00022679"/>
    </source>
</evidence>
<dbReference type="GO" id="GO:0005975">
    <property type="term" value="P:carbohydrate metabolic process"/>
    <property type="evidence" value="ECO:0007669"/>
    <property type="project" value="InterPro"/>
</dbReference>
<evidence type="ECO:0000256" key="2">
    <source>
        <dbReference type="ARBA" id="ARBA00022777"/>
    </source>
</evidence>
<dbReference type="PANTHER" id="PTHR43095:SF2">
    <property type="entry name" value="GLUCONOKINASE"/>
    <property type="match status" value="1"/>
</dbReference>
<evidence type="ECO:0000313" key="5">
    <source>
        <dbReference type="EMBL" id="RZN73621.1"/>
    </source>
</evidence>
<accession>A0A520KZ56</accession>
<evidence type="ECO:0000259" key="3">
    <source>
        <dbReference type="Pfam" id="PF00370"/>
    </source>
</evidence>
<dbReference type="InterPro" id="IPR043129">
    <property type="entry name" value="ATPase_NBD"/>
</dbReference>
<dbReference type="Gene3D" id="3.30.420.40">
    <property type="match status" value="2"/>
</dbReference>
<feature type="domain" description="Carbohydrate kinase FGGY C-terminal" evidence="4">
    <location>
        <begin position="282"/>
        <end position="477"/>
    </location>
</feature>
<reference evidence="5 6" key="1">
    <citation type="journal article" date="2019" name="Nat. Microbiol.">
        <title>Wide diversity of methane and short-chain alkane metabolisms in uncultured archaea.</title>
        <authorList>
            <person name="Borrel G."/>
            <person name="Adam P.S."/>
            <person name="McKay L.J."/>
            <person name="Chen L.X."/>
            <person name="Sierra-Garcia I.N."/>
            <person name="Sieber C.M."/>
            <person name="Letourneur Q."/>
            <person name="Ghozlane A."/>
            <person name="Andersen G.L."/>
            <person name="Li W.J."/>
            <person name="Hallam S.J."/>
            <person name="Muyzer G."/>
            <person name="de Oliveira V.M."/>
            <person name="Inskeep W.P."/>
            <person name="Banfield J.F."/>
            <person name="Gribaldo S."/>
        </authorList>
    </citation>
    <scope>NUCLEOTIDE SEQUENCE [LARGE SCALE GENOMIC DNA]</scope>
    <source>
        <strain evidence="5">NM1b</strain>
    </source>
</reference>
<dbReference type="Pfam" id="PF02782">
    <property type="entry name" value="FGGY_C"/>
    <property type="match status" value="1"/>
</dbReference>
<dbReference type="PIRSF" id="PIRSF000538">
    <property type="entry name" value="GlpK"/>
    <property type="match status" value="1"/>
</dbReference>
<dbReference type="EMBL" id="RXIL01000007">
    <property type="protein sequence ID" value="RZN73621.1"/>
    <property type="molecule type" value="Genomic_DNA"/>
</dbReference>
<dbReference type="InterPro" id="IPR018484">
    <property type="entry name" value="FGGY_N"/>
</dbReference>
<dbReference type="SUPFAM" id="SSF53067">
    <property type="entry name" value="Actin-like ATPase domain"/>
    <property type="match status" value="2"/>
</dbReference>
<dbReference type="InterPro" id="IPR000577">
    <property type="entry name" value="Carb_kinase_FGGY"/>
</dbReference>
<dbReference type="PANTHER" id="PTHR43095">
    <property type="entry name" value="SUGAR KINASE"/>
    <property type="match status" value="1"/>
</dbReference>
<dbReference type="CDD" id="cd07805">
    <property type="entry name" value="ASKHA_NBD_FGGY_CvXK-like"/>
    <property type="match status" value="1"/>
</dbReference>
<name>A0A520KZ56_9EURY</name>
<dbReference type="Pfam" id="PF00370">
    <property type="entry name" value="FGGY_N"/>
    <property type="match status" value="1"/>
</dbReference>
<feature type="domain" description="Carbohydrate kinase FGGY N-terminal" evidence="3">
    <location>
        <begin position="11"/>
        <end position="269"/>
    </location>
</feature>
<dbReference type="AlphaFoldDB" id="A0A520KZ56"/>
<protein>
    <submittedName>
        <fullName evidence="5">Xylulose kinase</fullName>
    </submittedName>
</protein>
<comment type="caution">
    <text evidence="5">The sequence shown here is derived from an EMBL/GenBank/DDBJ whole genome shotgun (WGS) entry which is preliminary data.</text>
</comment>
<dbReference type="GO" id="GO:0016301">
    <property type="term" value="F:kinase activity"/>
    <property type="evidence" value="ECO:0007669"/>
    <property type="project" value="UniProtKB-KW"/>
</dbReference>
<dbReference type="Proteomes" id="UP000320766">
    <property type="component" value="Unassembled WGS sequence"/>
</dbReference>
<sequence length="531" mass="59887">MRTVKRDEKKYILAIDHGTSGVKTAIVSIYGEVIAFEYEKTQVYFLPNGGAEQDPDEWWNAIVKTSKRLIQKNVIPVKDIVAISVSSTWSSTVAVDAKGHHLMNSLTWMDSRGAPYVKEVMGGFPNVFGYSLFNILRWIPKTGGAPSLSGKDDIAHILLIKYEYPEIYEKTYMFLGSKDYLNMRFTGKFASSYDSIMLFWITDIKDINNVHYNDTLIRKLKIDRSKLPPLKASTDVLGTISKETADDFGLKPDVKVVMGSPDHQSACVGSGAVRDFEGHIYVGTSSWIECIVPFKKTDALHSIASLPTPIPGKYQCINEQDIAGGALLFLVDNIIYHKNLLKSGDPPPDVYKYFDKIAEQVPAGSDKLIFTPWLNGERTPVDSNTLRAGLYNISKTTSSDRIVRAFFEGVAYNTRWALKYVEKFVGRKMDTINIIGGGAKSDVWCQIFADVTNRKIRQVKDPMQANARGAAFIASVTLGYITFDDVSELIQYSNVFHPNPKNRKIYDELFKEFVRIYKNNKAMYERLNRIQ</sequence>
<dbReference type="InterPro" id="IPR018485">
    <property type="entry name" value="FGGY_C"/>
</dbReference>
<keyword evidence="2 5" id="KW-0418">Kinase</keyword>
<keyword evidence="1" id="KW-0808">Transferase</keyword>
<organism evidence="5 6">
    <name type="scientific">Candidatus Methanolliviera hydrocarbonicum</name>
    <dbReference type="NCBI Taxonomy" id="2491085"/>
    <lineage>
        <taxon>Archaea</taxon>
        <taxon>Methanobacteriati</taxon>
        <taxon>Methanobacteriota</taxon>
        <taxon>Candidatus Methanoliparia</taxon>
        <taxon>Candidatus Methanoliparales</taxon>
        <taxon>Candidatus Methanollivieraceae</taxon>
        <taxon>Candidatus Methanolliviera</taxon>
    </lineage>
</organism>
<gene>
    <name evidence="5" type="ORF">EF807_00425</name>
</gene>
<evidence type="ECO:0000313" key="6">
    <source>
        <dbReference type="Proteomes" id="UP000320766"/>
    </source>
</evidence>
<evidence type="ECO:0000259" key="4">
    <source>
        <dbReference type="Pfam" id="PF02782"/>
    </source>
</evidence>
<proteinExistence type="predicted"/>